<dbReference type="OrthoDB" id="6431331at2759"/>
<dbReference type="HOGENOM" id="CLU_020336_7_1_1"/>
<protein>
    <submittedName>
        <fullName evidence="2">Alpha/beta-hydrolase</fullName>
    </submittedName>
</protein>
<name>I4Y5J0_WALMC</name>
<dbReference type="Proteomes" id="UP000005242">
    <property type="component" value="Unassembled WGS sequence"/>
</dbReference>
<dbReference type="eggNOG" id="KOG4178">
    <property type="taxonomic scope" value="Eukaryota"/>
</dbReference>
<accession>I4Y5J0</accession>
<dbReference type="EMBL" id="JH668254">
    <property type="protein sequence ID" value="EIM19232.1"/>
    <property type="molecule type" value="Genomic_DNA"/>
</dbReference>
<dbReference type="AlphaFoldDB" id="I4Y5J0"/>
<gene>
    <name evidence="2" type="ORF">WALSEDRAFT_58855</name>
</gene>
<feature type="domain" description="AB hydrolase-1" evidence="1">
    <location>
        <begin position="28"/>
        <end position="277"/>
    </location>
</feature>
<dbReference type="PANTHER" id="PTHR43329">
    <property type="entry name" value="EPOXIDE HYDROLASE"/>
    <property type="match status" value="1"/>
</dbReference>
<dbReference type="STRING" id="671144.I4Y5J0"/>
<dbReference type="OMA" id="QNWFSWR"/>
<dbReference type="Gene3D" id="3.40.50.1820">
    <property type="entry name" value="alpha/beta hydrolase"/>
    <property type="match status" value="1"/>
</dbReference>
<proteinExistence type="predicted"/>
<dbReference type="GO" id="GO:0016787">
    <property type="term" value="F:hydrolase activity"/>
    <property type="evidence" value="ECO:0007669"/>
    <property type="project" value="UniProtKB-KW"/>
</dbReference>
<sequence>MIVEPKSAKVHSGINIAYATRGNPAQRAILLIHGYPQTRHSMTKLQNLLSDAGYFTVAVDYRGAGGSSITTDGYEKMTMSADLHSLMMDVFGCRKYTVLGQDIGAMIAVAQAMQFRDSVGALVFMECPLPGTSQYDLCVKDRNIASDDIFHFFFHQPRDLPELLTQGKESQYLQHFYDRLSFKPGCMSKDDVDEYVRAFSRVGRMRAGFELYRAFRRDEQDVKANLAEFGKLSIPVLATGGEHSLFTTLIEGMAAEVAYQYDFGRVRDSAHWVSEENANALSVYENVLWLEGYFHYPKRNNGFLVHPLKCLEFMTIVHPRVSKLLRSTSFGGLDGYDFGLISYESLLGMQSEGPWFESAPKH</sequence>
<keyword evidence="2" id="KW-0378">Hydrolase</keyword>
<dbReference type="SUPFAM" id="SSF53474">
    <property type="entry name" value="alpha/beta-Hydrolases"/>
    <property type="match status" value="1"/>
</dbReference>
<organism evidence="2 3">
    <name type="scientific">Wallemia mellicola (strain ATCC MYA-4683 / CBS 633.66)</name>
    <name type="common">Wallemia sebi (CBS 633.66)</name>
    <dbReference type="NCBI Taxonomy" id="671144"/>
    <lineage>
        <taxon>Eukaryota</taxon>
        <taxon>Fungi</taxon>
        <taxon>Dikarya</taxon>
        <taxon>Basidiomycota</taxon>
        <taxon>Wallemiomycotina</taxon>
        <taxon>Wallemiomycetes</taxon>
        <taxon>Wallemiales</taxon>
        <taxon>Wallemiaceae</taxon>
        <taxon>Wallemia</taxon>
    </lineage>
</organism>
<keyword evidence="3" id="KW-1185">Reference proteome</keyword>
<evidence type="ECO:0000313" key="3">
    <source>
        <dbReference type="Proteomes" id="UP000005242"/>
    </source>
</evidence>
<dbReference type="InterPro" id="IPR000073">
    <property type="entry name" value="AB_hydrolase_1"/>
</dbReference>
<dbReference type="InParanoid" id="I4Y5J0"/>
<evidence type="ECO:0000259" key="1">
    <source>
        <dbReference type="Pfam" id="PF00561"/>
    </source>
</evidence>
<reference evidence="2 3" key="1">
    <citation type="journal article" date="2012" name="Fungal Genet. Biol.">
        <title>The genome of the xerotolerant mold Wallemia sebi reveals adaptations to osmotic stress and suggests cryptic sexual reproduction.</title>
        <authorList>
            <person name="Padamsee M."/>
            <person name="Kumar T.K.A."/>
            <person name="Riley R."/>
            <person name="Binder M."/>
            <person name="Boyd A."/>
            <person name="Calvo A.M."/>
            <person name="Furukawa K."/>
            <person name="Hesse C."/>
            <person name="Hohmann S."/>
            <person name="James T.Y."/>
            <person name="LaButti K."/>
            <person name="Lapidus A."/>
            <person name="Lindquist E."/>
            <person name="Lucas S."/>
            <person name="Miller K."/>
            <person name="Shantappa S."/>
            <person name="Grigoriev I.V."/>
            <person name="Hibbett D.S."/>
            <person name="McLaughlin D.J."/>
            <person name="Spatafora J.W."/>
            <person name="Aime M.C."/>
        </authorList>
    </citation>
    <scope>NUCLEOTIDE SEQUENCE [LARGE SCALE GENOMIC DNA]</scope>
    <source>
        <strain evidence="3">ATCC MYA-4683 / CBS 633.66</strain>
    </source>
</reference>
<dbReference type="GeneID" id="18473077"/>
<dbReference type="RefSeq" id="XP_006960729.1">
    <property type="nucleotide sequence ID" value="XM_006960667.1"/>
</dbReference>
<dbReference type="InterPro" id="IPR029058">
    <property type="entry name" value="AB_hydrolase_fold"/>
</dbReference>
<dbReference type="KEGG" id="wse:WALSEDRAFT_58855"/>
<dbReference type="Pfam" id="PF00561">
    <property type="entry name" value="Abhydrolase_1"/>
    <property type="match status" value="1"/>
</dbReference>
<evidence type="ECO:0000313" key="2">
    <source>
        <dbReference type="EMBL" id="EIM19232.1"/>
    </source>
</evidence>